<feature type="domain" description="Trypanosome variant surface glycoprotein B-type N-terminal" evidence="11">
    <location>
        <begin position="13"/>
        <end position="196"/>
    </location>
</feature>
<evidence type="ECO:0000256" key="10">
    <source>
        <dbReference type="SAM" id="MobiDB-lite"/>
    </source>
</evidence>
<feature type="region of interest" description="Disordered" evidence="10">
    <location>
        <begin position="97"/>
        <end position="119"/>
    </location>
</feature>
<reference evidence="12" key="1">
    <citation type="submission" date="2016-12" db="EMBL/GenBank/DDBJ databases">
        <title>Extending the VSGnome of Trypanosoma brucei strain TREU927.</title>
        <authorList>
            <person name="Cross G.A."/>
        </authorList>
    </citation>
    <scope>NUCLEOTIDE SEQUENCE</scope>
    <source>
        <strain evidence="12">Tb927.99.2033</strain>
    </source>
</reference>
<evidence type="ECO:0000256" key="5">
    <source>
        <dbReference type="ARBA" id="ARBA00022729"/>
    </source>
</evidence>
<proteinExistence type="predicted"/>
<feature type="region of interest" description="Disordered" evidence="10">
    <location>
        <begin position="208"/>
        <end position="227"/>
    </location>
</feature>
<keyword evidence="4" id="KW-0336">GPI-anchor</keyword>
<dbReference type="EMBL" id="KY404663">
    <property type="protein sequence ID" value="ARB50914.1"/>
    <property type="molecule type" value="Genomic_DNA"/>
</dbReference>
<evidence type="ECO:0000256" key="4">
    <source>
        <dbReference type="ARBA" id="ARBA00022622"/>
    </source>
</evidence>
<dbReference type="Pfam" id="PF13206">
    <property type="entry name" value="VSG_B"/>
    <property type="match status" value="1"/>
</dbReference>
<evidence type="ECO:0000259" key="11">
    <source>
        <dbReference type="Pfam" id="PF13206"/>
    </source>
</evidence>
<evidence type="ECO:0000256" key="6">
    <source>
        <dbReference type="ARBA" id="ARBA00023136"/>
    </source>
</evidence>
<keyword evidence="6" id="KW-0472">Membrane</keyword>
<dbReference type="GO" id="GO:0005886">
    <property type="term" value="C:plasma membrane"/>
    <property type="evidence" value="ECO:0007669"/>
    <property type="project" value="UniProtKB-SubCell"/>
</dbReference>
<dbReference type="InterPro" id="IPR025932">
    <property type="entry name" value="Trypano_VSG_B_N_dom"/>
</dbReference>
<keyword evidence="3" id="KW-1003">Cell membrane</keyword>
<evidence type="ECO:0000256" key="2">
    <source>
        <dbReference type="ARBA" id="ARBA00004609"/>
    </source>
</evidence>
<protein>
    <submittedName>
        <fullName evidence="12">Variant surface glycoprotein</fullName>
    </submittedName>
</protein>
<evidence type="ECO:0000256" key="1">
    <source>
        <dbReference type="ARBA" id="ARBA00002523"/>
    </source>
</evidence>
<comment type="subcellular location">
    <subcellularLocation>
        <location evidence="2">Cell membrane</location>
        <topology evidence="2">Lipid-anchor</topology>
        <topology evidence="2">GPI-anchor</topology>
    </subcellularLocation>
</comment>
<dbReference type="AlphaFoldDB" id="A0A1V0FZ79"/>
<comment type="function">
    <text evidence="1">VSG forms a coat on the surface of the parasite. The trypanosome evades the immune response of the host by expressing a series of antigenically distinct VSGs from an estimated 1000 VSG genes.</text>
</comment>
<dbReference type="VEuPathDB" id="TriTrypDB:Tb11.v5.0912"/>
<sequence>MKSNYKTLIGETKKQFREDNGIPLPAAARQNLRGAMTQLANKVQNIQTAFEVANQQETKLRRQAKKHMMIALYGETATATITDTRDPDADFQPDLSTSFPLTASNTRDEECKKPPPTSAGAGTALAADAICLCTKSATTAHDACLSSGNIGSYNMHGATAKATLATLWGKIKAECDKIVPASGQELSAATLQAAIGSYFSGGGSNWGSAMDSNLDSTARRRPQRGKT</sequence>
<keyword evidence="8" id="KW-0449">Lipoprotein</keyword>
<dbReference type="VEuPathDB" id="TriTrypDB:Tb427_000112800"/>
<accession>A0A1V0FZ79</accession>
<name>A0A1V0FZ79_9TRYP</name>
<dbReference type="VEuPathDB" id="TriTrypDB:Tb1125.Tb11.v5.0912"/>
<organism evidence="12">
    <name type="scientific">Trypanosoma brucei</name>
    <dbReference type="NCBI Taxonomy" id="5691"/>
    <lineage>
        <taxon>Eukaryota</taxon>
        <taxon>Discoba</taxon>
        <taxon>Euglenozoa</taxon>
        <taxon>Kinetoplastea</taxon>
        <taxon>Metakinetoplastina</taxon>
        <taxon>Trypanosomatida</taxon>
        <taxon>Trypanosomatidae</taxon>
        <taxon>Trypanosoma</taxon>
    </lineage>
</organism>
<keyword evidence="9" id="KW-0175">Coiled coil</keyword>
<keyword evidence="7" id="KW-0325">Glycoprotein</keyword>
<dbReference type="GO" id="GO:0098552">
    <property type="term" value="C:side of membrane"/>
    <property type="evidence" value="ECO:0007669"/>
    <property type="project" value="UniProtKB-KW"/>
</dbReference>
<evidence type="ECO:0000256" key="3">
    <source>
        <dbReference type="ARBA" id="ARBA00022475"/>
    </source>
</evidence>
<evidence type="ECO:0000313" key="12">
    <source>
        <dbReference type="EMBL" id="ARB50914.1"/>
    </source>
</evidence>
<keyword evidence="5" id="KW-0732">Signal</keyword>
<evidence type="ECO:0000256" key="7">
    <source>
        <dbReference type="ARBA" id="ARBA00023180"/>
    </source>
</evidence>
<feature type="coiled-coil region" evidence="9">
    <location>
        <begin position="29"/>
        <end position="56"/>
    </location>
</feature>
<evidence type="ECO:0000256" key="8">
    <source>
        <dbReference type="ARBA" id="ARBA00023288"/>
    </source>
</evidence>
<evidence type="ECO:0000256" key="9">
    <source>
        <dbReference type="SAM" id="Coils"/>
    </source>
</evidence>